<name>A0ABX1RXE1_9FLAO</name>
<dbReference type="SMART" id="SM00345">
    <property type="entry name" value="HTH_GNTR"/>
    <property type="match status" value="1"/>
</dbReference>
<dbReference type="Proteomes" id="UP000746690">
    <property type="component" value="Unassembled WGS sequence"/>
</dbReference>
<dbReference type="PROSITE" id="PS50949">
    <property type="entry name" value="HTH_GNTR"/>
    <property type="match status" value="1"/>
</dbReference>
<dbReference type="InterPro" id="IPR015421">
    <property type="entry name" value="PyrdxlP-dep_Trfase_major"/>
</dbReference>
<dbReference type="InterPro" id="IPR051446">
    <property type="entry name" value="HTH_trans_reg/aminotransferase"/>
</dbReference>
<comment type="similarity">
    <text evidence="1">In the C-terminal section; belongs to the class-I pyridoxal-phosphate-dependent aminotransferase family.</text>
</comment>
<keyword evidence="8" id="KW-1185">Reference proteome</keyword>
<dbReference type="InterPro" id="IPR036390">
    <property type="entry name" value="WH_DNA-bd_sf"/>
</dbReference>
<keyword evidence="5" id="KW-0804">Transcription</keyword>
<accession>A0ABX1RXE1</accession>
<evidence type="ECO:0000313" key="7">
    <source>
        <dbReference type="EMBL" id="NMH88260.1"/>
    </source>
</evidence>
<evidence type="ECO:0000256" key="2">
    <source>
        <dbReference type="ARBA" id="ARBA00022898"/>
    </source>
</evidence>
<dbReference type="Gene3D" id="3.40.640.10">
    <property type="entry name" value="Type I PLP-dependent aspartate aminotransferase-like (Major domain)"/>
    <property type="match status" value="1"/>
</dbReference>
<sequence>MGQFSLFNTIKIDRERSTPVYLQLTNAIIKEIQSGRLRPGTKMMGIKSLATLLDVNKNTIEKVYIELELQQWIKSVPRKGTFVSEKLPEFQPKNWNNQPETKVKKGIKINPINSSPSRITKNDKVLIFDGGLPDPRVIDNQAIGRAHRNIFKSDRYLNLFSYTSAYGDEVLRKELVKYLNDTRGIPCNEENILITRGSQMAIFLSMKILLKKNEAAIVGMPGYFGTNDVLEYIGAKVFNVSVDEDGLVVDEIEEICKKNKIKVVYVTPHHHHPTTVSLSPARRMNLLRLAETYGFHIIEDDYEYDFHYSNAPILPLSSLDGLTNTIYTGSFSKTISPGLRIGYLLADEKIIEKAVEIRKAIDCQGNPIMERAMGVLLQQGEIDRMIRRSRNIYMQRRDYFCEALNTHFPNDIVFKVPEGGLAVWAKFDSSIDLMEVYKKALDKNLNLILAPYFGASLNATRLGFASLTFSEIDKYMGILKKVI</sequence>
<reference evidence="7 8" key="1">
    <citation type="submission" date="2020-04" db="EMBL/GenBank/DDBJ databases">
        <title>A Flavivirga sp. nov.</title>
        <authorList>
            <person name="Sun X."/>
        </authorList>
    </citation>
    <scope>NUCLEOTIDE SEQUENCE [LARGE SCALE GENOMIC DNA]</scope>
    <source>
        <strain evidence="7 8">Y03</strain>
    </source>
</reference>
<keyword evidence="4" id="KW-0238">DNA-binding</keyword>
<dbReference type="EMBL" id="JABBHF010000006">
    <property type="protein sequence ID" value="NMH88260.1"/>
    <property type="molecule type" value="Genomic_DNA"/>
</dbReference>
<keyword evidence="7" id="KW-0808">Transferase</keyword>
<dbReference type="SUPFAM" id="SSF53383">
    <property type="entry name" value="PLP-dependent transferases"/>
    <property type="match status" value="1"/>
</dbReference>
<protein>
    <submittedName>
        <fullName evidence="7">PLP-dependent aminotransferase family protein</fullName>
    </submittedName>
</protein>
<dbReference type="Pfam" id="PF00392">
    <property type="entry name" value="GntR"/>
    <property type="match status" value="1"/>
</dbReference>
<dbReference type="InterPro" id="IPR036388">
    <property type="entry name" value="WH-like_DNA-bd_sf"/>
</dbReference>
<evidence type="ECO:0000313" key="8">
    <source>
        <dbReference type="Proteomes" id="UP000746690"/>
    </source>
</evidence>
<dbReference type="InterPro" id="IPR000524">
    <property type="entry name" value="Tscrpt_reg_HTH_GntR"/>
</dbReference>
<dbReference type="Gene3D" id="1.10.10.10">
    <property type="entry name" value="Winged helix-like DNA-binding domain superfamily/Winged helix DNA-binding domain"/>
    <property type="match status" value="1"/>
</dbReference>
<keyword evidence="7" id="KW-0032">Aminotransferase</keyword>
<gene>
    <name evidence="7" type="ORF">HHX25_12145</name>
</gene>
<evidence type="ECO:0000256" key="5">
    <source>
        <dbReference type="ARBA" id="ARBA00023163"/>
    </source>
</evidence>
<dbReference type="CDD" id="cd07377">
    <property type="entry name" value="WHTH_GntR"/>
    <property type="match status" value="1"/>
</dbReference>
<evidence type="ECO:0000256" key="4">
    <source>
        <dbReference type="ARBA" id="ARBA00023125"/>
    </source>
</evidence>
<proteinExistence type="inferred from homology"/>
<dbReference type="SUPFAM" id="SSF46785">
    <property type="entry name" value="Winged helix' DNA-binding domain"/>
    <property type="match status" value="1"/>
</dbReference>
<dbReference type="RefSeq" id="WP_169673698.1">
    <property type="nucleotide sequence ID" value="NZ_JABBHF010000006.1"/>
</dbReference>
<evidence type="ECO:0000259" key="6">
    <source>
        <dbReference type="PROSITE" id="PS50949"/>
    </source>
</evidence>
<dbReference type="InterPro" id="IPR004839">
    <property type="entry name" value="Aminotransferase_I/II_large"/>
</dbReference>
<comment type="caution">
    <text evidence="7">The sequence shown here is derived from an EMBL/GenBank/DDBJ whole genome shotgun (WGS) entry which is preliminary data.</text>
</comment>
<evidence type="ECO:0000256" key="3">
    <source>
        <dbReference type="ARBA" id="ARBA00023015"/>
    </source>
</evidence>
<keyword evidence="3" id="KW-0805">Transcription regulation</keyword>
<keyword evidence="2" id="KW-0663">Pyridoxal phosphate</keyword>
<feature type="domain" description="HTH gntR-type" evidence="6">
    <location>
        <begin position="18"/>
        <end position="86"/>
    </location>
</feature>
<dbReference type="CDD" id="cd00609">
    <property type="entry name" value="AAT_like"/>
    <property type="match status" value="1"/>
</dbReference>
<evidence type="ECO:0000256" key="1">
    <source>
        <dbReference type="ARBA" id="ARBA00005384"/>
    </source>
</evidence>
<organism evidence="7 8">
    <name type="scientific">Flavivirga algicola</name>
    <dbReference type="NCBI Taxonomy" id="2729136"/>
    <lineage>
        <taxon>Bacteria</taxon>
        <taxon>Pseudomonadati</taxon>
        <taxon>Bacteroidota</taxon>
        <taxon>Flavobacteriia</taxon>
        <taxon>Flavobacteriales</taxon>
        <taxon>Flavobacteriaceae</taxon>
        <taxon>Flavivirga</taxon>
    </lineage>
</organism>
<dbReference type="InterPro" id="IPR015424">
    <property type="entry name" value="PyrdxlP-dep_Trfase"/>
</dbReference>
<dbReference type="PANTHER" id="PTHR46577:SF1">
    <property type="entry name" value="HTH-TYPE TRANSCRIPTIONAL REGULATORY PROTEIN GABR"/>
    <property type="match status" value="1"/>
</dbReference>
<dbReference type="PANTHER" id="PTHR46577">
    <property type="entry name" value="HTH-TYPE TRANSCRIPTIONAL REGULATORY PROTEIN GABR"/>
    <property type="match status" value="1"/>
</dbReference>
<dbReference type="GO" id="GO:0008483">
    <property type="term" value="F:transaminase activity"/>
    <property type="evidence" value="ECO:0007669"/>
    <property type="project" value="UniProtKB-KW"/>
</dbReference>
<dbReference type="Pfam" id="PF00155">
    <property type="entry name" value="Aminotran_1_2"/>
    <property type="match status" value="1"/>
</dbReference>